<dbReference type="Gene3D" id="2.70.98.10">
    <property type="match status" value="1"/>
</dbReference>
<dbReference type="FunFam" id="1.20.1610.10:FF:000002">
    <property type="entry name" value="Alpha-1,2-mannosidase family protein"/>
    <property type="match status" value="1"/>
</dbReference>
<dbReference type="GO" id="GO:0005634">
    <property type="term" value="C:nucleus"/>
    <property type="evidence" value="ECO:0007669"/>
    <property type="project" value="TreeGrafter"/>
</dbReference>
<evidence type="ECO:0008006" key="7">
    <source>
        <dbReference type="Google" id="ProtNLM"/>
    </source>
</evidence>
<proteinExistence type="predicted"/>
<protein>
    <recommendedName>
        <fullName evidence="7">Glycosyl hydrolase family 92 domain-containing protein</fullName>
    </recommendedName>
</protein>
<evidence type="ECO:0000313" key="6">
    <source>
        <dbReference type="Proteomes" id="UP000509510"/>
    </source>
</evidence>
<dbReference type="SUPFAM" id="SSF48208">
    <property type="entry name" value="Six-hairpin glycosidases"/>
    <property type="match status" value="1"/>
</dbReference>
<accession>A0A7H8R3W7</accession>
<dbReference type="RefSeq" id="XP_035347082.1">
    <property type="nucleotide sequence ID" value="XM_035491189.1"/>
</dbReference>
<dbReference type="NCBIfam" id="TIGR01180">
    <property type="entry name" value="aman2_put"/>
    <property type="match status" value="1"/>
</dbReference>
<dbReference type="Gene3D" id="1.20.1050.60">
    <property type="entry name" value="alpha-1,2-mannosidase"/>
    <property type="match status" value="1"/>
</dbReference>
<dbReference type="AlphaFoldDB" id="A0A7H8R3W7"/>
<dbReference type="InterPro" id="IPR005887">
    <property type="entry name" value="GH92_a_mannosidase_put"/>
</dbReference>
<dbReference type="GO" id="GO:0006516">
    <property type="term" value="P:glycoprotein catabolic process"/>
    <property type="evidence" value="ECO:0007669"/>
    <property type="project" value="TreeGrafter"/>
</dbReference>
<dbReference type="Pfam" id="PF07971">
    <property type="entry name" value="Glyco_hydro_92"/>
    <property type="match status" value="1"/>
</dbReference>
<organism evidence="5 6">
    <name type="scientific">Talaromyces rugulosus</name>
    <name type="common">Penicillium rugulosum</name>
    <dbReference type="NCBI Taxonomy" id="121627"/>
    <lineage>
        <taxon>Eukaryota</taxon>
        <taxon>Fungi</taxon>
        <taxon>Dikarya</taxon>
        <taxon>Ascomycota</taxon>
        <taxon>Pezizomycotina</taxon>
        <taxon>Eurotiomycetes</taxon>
        <taxon>Eurotiomycetidae</taxon>
        <taxon>Eurotiales</taxon>
        <taxon>Trichocomaceae</taxon>
        <taxon>Talaromyces</taxon>
        <taxon>Talaromyces sect. Islandici</taxon>
    </lineage>
</organism>
<dbReference type="KEGG" id="trg:TRUGW13939_08053"/>
<dbReference type="InterPro" id="IPR014718">
    <property type="entry name" value="GH-type_carb-bd"/>
</dbReference>
<dbReference type="Pfam" id="PF17678">
    <property type="entry name" value="Glyco_hydro_92N"/>
    <property type="match status" value="1"/>
</dbReference>
<dbReference type="Gene3D" id="3.30.2080.10">
    <property type="entry name" value="GH92 mannosidase domain"/>
    <property type="match status" value="1"/>
</dbReference>
<dbReference type="InterPro" id="IPR012939">
    <property type="entry name" value="Glyco_hydro_92"/>
</dbReference>
<dbReference type="GO" id="GO:0000224">
    <property type="term" value="F:peptide-N4-(N-acetyl-beta-glucosaminyl)asparagine amidase activity"/>
    <property type="evidence" value="ECO:0007669"/>
    <property type="project" value="TreeGrafter"/>
</dbReference>
<keyword evidence="2" id="KW-0732">Signal</keyword>
<dbReference type="Proteomes" id="UP000509510">
    <property type="component" value="Chromosome IV"/>
</dbReference>
<dbReference type="GeneID" id="55995542"/>
<feature type="chain" id="PRO_5028962556" description="Glycosyl hydrolase family 92 domain-containing protein" evidence="2">
    <location>
        <begin position="25"/>
        <end position="790"/>
    </location>
</feature>
<name>A0A7H8R3W7_TALRU</name>
<evidence type="ECO:0000256" key="2">
    <source>
        <dbReference type="SAM" id="SignalP"/>
    </source>
</evidence>
<feature type="compositionally biased region" description="Polar residues" evidence="1">
    <location>
        <begin position="770"/>
        <end position="779"/>
    </location>
</feature>
<dbReference type="InterPro" id="IPR050883">
    <property type="entry name" value="PNGase"/>
</dbReference>
<feature type="region of interest" description="Disordered" evidence="1">
    <location>
        <begin position="770"/>
        <end position="790"/>
    </location>
</feature>
<dbReference type="FunFam" id="1.20.1050.60:FF:000002">
    <property type="entry name" value="Glycosyl hydrolase family 92"/>
    <property type="match status" value="1"/>
</dbReference>
<reference evidence="6" key="1">
    <citation type="submission" date="2020-06" db="EMBL/GenBank/DDBJ databases">
        <title>A chromosome-scale genome assembly of Talaromyces rugulosus W13939.</title>
        <authorList>
            <person name="Wang B."/>
            <person name="Guo L."/>
            <person name="Ye K."/>
            <person name="Wang L."/>
        </authorList>
    </citation>
    <scope>NUCLEOTIDE SEQUENCE [LARGE SCALE GENOMIC DNA]</scope>
    <source>
        <strain evidence="6">W13939</strain>
    </source>
</reference>
<dbReference type="OrthoDB" id="449263at2759"/>
<dbReference type="GO" id="GO:0030246">
    <property type="term" value="F:carbohydrate binding"/>
    <property type="evidence" value="ECO:0007669"/>
    <property type="project" value="InterPro"/>
</dbReference>
<dbReference type="EMBL" id="CP055901">
    <property type="protein sequence ID" value="QKX60907.1"/>
    <property type="molecule type" value="Genomic_DNA"/>
</dbReference>
<dbReference type="PANTHER" id="PTHR12143:SF42">
    <property type="entry name" value="PUTATIVE SUBFAMILY (AFU_ORTHOLOGUE AFUA_6G13760)-RELATED"/>
    <property type="match status" value="1"/>
</dbReference>
<evidence type="ECO:0000259" key="3">
    <source>
        <dbReference type="Pfam" id="PF07971"/>
    </source>
</evidence>
<keyword evidence="6" id="KW-1185">Reference proteome</keyword>
<gene>
    <name evidence="5" type="ORF">TRUGW13939_08053</name>
</gene>
<dbReference type="GO" id="GO:0005975">
    <property type="term" value="P:carbohydrate metabolic process"/>
    <property type="evidence" value="ECO:0007669"/>
    <property type="project" value="InterPro"/>
</dbReference>
<feature type="domain" description="Glycosyl hydrolase family 92 N-terminal" evidence="4">
    <location>
        <begin position="38"/>
        <end position="283"/>
    </location>
</feature>
<evidence type="ECO:0000256" key="1">
    <source>
        <dbReference type="SAM" id="MobiDB-lite"/>
    </source>
</evidence>
<feature type="domain" description="Glycosyl hydrolase family 92" evidence="3">
    <location>
        <begin position="289"/>
        <end position="769"/>
    </location>
</feature>
<dbReference type="InterPro" id="IPR008928">
    <property type="entry name" value="6-hairpin_glycosidase_sf"/>
</dbReference>
<dbReference type="FunFam" id="3.30.2080.10:FF:000001">
    <property type="entry name" value="Alpha-1,2-mannosidase subfamily"/>
    <property type="match status" value="1"/>
</dbReference>
<dbReference type="PANTHER" id="PTHR12143">
    <property type="entry name" value="PEPTIDE N-GLYCANASE PNGASE -RELATED"/>
    <property type="match status" value="1"/>
</dbReference>
<dbReference type="GO" id="GO:0005829">
    <property type="term" value="C:cytosol"/>
    <property type="evidence" value="ECO:0007669"/>
    <property type="project" value="TreeGrafter"/>
</dbReference>
<dbReference type="Gene3D" id="1.20.1610.10">
    <property type="entry name" value="alpha-1,2-mannosidases domains"/>
    <property type="match status" value="1"/>
</dbReference>
<evidence type="ECO:0000313" key="5">
    <source>
        <dbReference type="EMBL" id="QKX60907.1"/>
    </source>
</evidence>
<feature type="signal peptide" evidence="2">
    <location>
        <begin position="1"/>
        <end position="24"/>
    </location>
</feature>
<sequence length="790" mass="86025">MQILPSLNMFLGLSKLLFLSTIAAHSSASSSSFDPLQYVDPLIGTSNGGHVFAGASLPFSMAKAGPDSDYDNAGGFSTDSGSIMGFSHMHDSGTGGSPSLGLFPIFPHPNCTNDDVTQCAYSSPNRNTGYAGDSLTAKPGYFGLTLFNGVQVEITVTNHTALYRFTFDPNVQYNSPVILVDLGDLPQSRASGTAVVDPTSGQLLVSGTFGPSFGSGSYASYACIDFAGAGIRNTGTFFGDEVALQPDNTTQAVGGYASAPAAGAWTQFAGPVRNELLVRVGLSFISNENACSNGQSEIPNFDFDATYEAAKEAWTEKLNVISVKPGGASDDLQTSFWSGLYRSMLSPQDYTGQNPLWQSDEPYYDSYYCIWDSFRSVHPLLTLIDPYSQSRMVRSLVDIYRNEGYLPDCRMSLCKGFTQGGSNADIVITDAYIKGIPDVDWDTAYEAIVKDAEVEPDNWSVEGRGNLDSWHNLGYVPSHDDDPNTSGFMTGSISRTVEYAYNDFCIATMANKTGNSADYSKYLGRAQNWKNIFNNDTTSSINGVDTGFVGFFQPKYNNGSWGTQDPIFCSPLLDFTSCYLFEENYETYEGSVWLYTFFVPQDMGDLITTLGGKGSFTSRLSYLHDSGLLYIGDEQAFLPVYQFHYAGRPSLSTKQAHTYIPSQFNNSNSGIPGNDDSGAMGSFESLSMMGIWPVAGQDVYLISPPFFEEVSITNALTGKVATIRNLNFDSSYTNIYIQNITRDGQPWTNNWISHDFFLNGGTLEITLGDSESSWGTNTEDLPPSLTPYTF</sequence>
<dbReference type="InterPro" id="IPR041371">
    <property type="entry name" value="GH92_N"/>
</dbReference>
<evidence type="ECO:0000259" key="4">
    <source>
        <dbReference type="Pfam" id="PF17678"/>
    </source>
</evidence>